<dbReference type="EMBL" id="FOUA01000002">
    <property type="protein sequence ID" value="SFL95337.1"/>
    <property type="molecule type" value="Genomic_DNA"/>
</dbReference>
<keyword evidence="4" id="KW-1185">Reference proteome</keyword>
<evidence type="ECO:0000313" key="5">
    <source>
        <dbReference type="Proteomes" id="UP000186904"/>
    </source>
</evidence>
<evidence type="ECO:0000313" key="3">
    <source>
        <dbReference type="EMBL" id="SFL95337.1"/>
    </source>
</evidence>
<keyword evidence="2" id="KW-0489">Methyltransferase</keyword>
<dbReference type="Proteomes" id="UP000186599">
    <property type="component" value="Unassembled WGS sequence"/>
</dbReference>
<dbReference type="InterPro" id="IPR003615">
    <property type="entry name" value="HNH_nuc"/>
</dbReference>
<keyword evidence="3" id="KW-0255">Endonuclease</keyword>
<organism evidence="3 4">
    <name type="scientific">Halopseudomonas bauzanensis</name>
    <dbReference type="NCBI Taxonomy" id="653930"/>
    <lineage>
        <taxon>Bacteria</taxon>
        <taxon>Pseudomonadati</taxon>
        <taxon>Pseudomonadota</taxon>
        <taxon>Gammaproteobacteria</taxon>
        <taxon>Pseudomonadales</taxon>
        <taxon>Pseudomonadaceae</taxon>
        <taxon>Halopseudomonas</taxon>
    </lineage>
</organism>
<dbReference type="GO" id="GO:0008168">
    <property type="term" value="F:methyltransferase activity"/>
    <property type="evidence" value="ECO:0007669"/>
    <property type="project" value="UniProtKB-KW"/>
</dbReference>
<dbReference type="GO" id="GO:0004519">
    <property type="term" value="F:endonuclease activity"/>
    <property type="evidence" value="ECO:0007669"/>
    <property type="project" value="UniProtKB-KW"/>
</dbReference>
<keyword evidence="3" id="KW-0378">Hydrolase</keyword>
<dbReference type="GO" id="GO:0032259">
    <property type="term" value="P:methylation"/>
    <property type="evidence" value="ECO:0007669"/>
    <property type="project" value="UniProtKB-KW"/>
</dbReference>
<feature type="domain" description="HNH nuclease" evidence="1">
    <location>
        <begin position="149"/>
        <end position="199"/>
    </location>
</feature>
<evidence type="ECO:0000313" key="4">
    <source>
        <dbReference type="Proteomes" id="UP000186599"/>
    </source>
</evidence>
<name>A0A1I4LXA4_9GAMM</name>
<dbReference type="Pfam" id="PF13391">
    <property type="entry name" value="HNH_2"/>
    <property type="match status" value="1"/>
</dbReference>
<dbReference type="Proteomes" id="UP000186904">
    <property type="component" value="Unassembled WGS sequence"/>
</dbReference>
<keyword evidence="2" id="KW-0808">Transferase</keyword>
<dbReference type="AlphaFoldDB" id="A0A1I4LXA4"/>
<keyword evidence="3" id="KW-0540">Nuclease</keyword>
<gene>
    <name evidence="3" type="ORF">SAMN04487855_1760</name>
    <name evidence="2" type="ORF">SAMN05216589_1553</name>
</gene>
<protein>
    <submittedName>
        <fullName evidence="2 3">Putative restriction endonuclease</fullName>
    </submittedName>
</protein>
<dbReference type="EMBL" id="FOGN01000002">
    <property type="protein sequence ID" value="SER84839.1"/>
    <property type="molecule type" value="Genomic_DNA"/>
</dbReference>
<dbReference type="OrthoDB" id="529575at2"/>
<proteinExistence type="predicted"/>
<sequence length="254" mass="28214">MSNVRWTADELKLAFYLYCQLPFGRLHKGNPDIIDLATRLGRTPSSIAMKLVNFASLDPAITNTGRKGLSGASKLDRVIWDQFQNDWQSLVDECSALLTTSEHAVPTAHPNIAEDPADYVGETREAQVRIRIRQSFFRKAVLASYKAKCCMSGLSEPRLLLASHIVPWSVDKANRLNPANGLCLSALHDRAFDQGLIALSDEFTVMVSDQLKTRADSFARSALVGIEGSEIVLPERFVPDGGLVRWHRENMFLG</sequence>
<dbReference type="STRING" id="653930.SAMN05216589_1553"/>
<reference evidence="4 5" key="1">
    <citation type="submission" date="2016-10" db="EMBL/GenBank/DDBJ databases">
        <authorList>
            <person name="de Groot N.N."/>
        </authorList>
    </citation>
    <scope>NUCLEOTIDE SEQUENCE [LARGE SCALE GENOMIC DNA]</scope>
    <source>
        <strain evidence="3 4">CGMCC 1.9095</strain>
        <strain evidence="2 5">DSM 22558</strain>
    </source>
</reference>
<evidence type="ECO:0000313" key="2">
    <source>
        <dbReference type="EMBL" id="SER84839.1"/>
    </source>
</evidence>
<accession>A0A1I4LXA4</accession>
<evidence type="ECO:0000259" key="1">
    <source>
        <dbReference type="Pfam" id="PF13391"/>
    </source>
</evidence>